<dbReference type="Proteomes" id="UP000537130">
    <property type="component" value="Unassembled WGS sequence"/>
</dbReference>
<reference evidence="1 2" key="1">
    <citation type="submission" date="2020-08" db="EMBL/GenBank/DDBJ databases">
        <title>Genomic Encyclopedia of Type Strains, Phase III (KMG-III): the genomes of soil and plant-associated and newly described type strains.</title>
        <authorList>
            <person name="Whitman W."/>
        </authorList>
    </citation>
    <scope>NUCLEOTIDE SEQUENCE [LARGE SCALE GENOMIC DNA]</scope>
    <source>
        <strain evidence="1 2">CECT 8654</strain>
    </source>
</reference>
<dbReference type="RefSeq" id="WP_183411376.1">
    <property type="nucleotide sequence ID" value="NZ_JACHWY010000003.1"/>
</dbReference>
<proteinExistence type="predicted"/>
<evidence type="ECO:0000313" key="2">
    <source>
        <dbReference type="Proteomes" id="UP000537130"/>
    </source>
</evidence>
<keyword evidence="2" id="KW-1185">Reference proteome</keyword>
<gene>
    <name evidence="1" type="ORF">FHR99_002869</name>
</gene>
<evidence type="ECO:0000313" key="1">
    <source>
        <dbReference type="EMBL" id="MBB3048595.1"/>
    </source>
</evidence>
<accession>A0A7W4W723</accession>
<protein>
    <submittedName>
        <fullName evidence="1">AcrR family transcriptional regulator</fullName>
    </submittedName>
</protein>
<dbReference type="Gene3D" id="1.10.357.10">
    <property type="entry name" value="Tetracycline Repressor, domain 2"/>
    <property type="match status" value="1"/>
</dbReference>
<sequence length="261" mass="29364">MIAIDDNPSAFVAHFKDLPIPERMLLSIEKQVALLGRDGARIAGILENAGTRNGAAVQHYYGDKDTLIYAAFIYRYKAYNDWCRHYLELLEHHDSATPNLNYRVLGLTGAWAYLCKHSLPYCYHAGFIQKMGLTNPGTSGIASDYTWNGPTRILLDSALAALEAVLGNELYTKRIGLGALHLVNVWAAKERSIREALSSPGAERQTIRHQLDHFSVEMTETLCANLLREKFRPFESSPLELLHQTDARCGEPVWHIEKVNQ</sequence>
<organism evidence="1 2">
    <name type="scientific">Litorivivens lipolytica</name>
    <dbReference type="NCBI Taxonomy" id="1524264"/>
    <lineage>
        <taxon>Bacteria</taxon>
        <taxon>Pseudomonadati</taxon>
        <taxon>Pseudomonadota</taxon>
        <taxon>Gammaproteobacteria</taxon>
        <taxon>Litorivivens</taxon>
    </lineage>
</organism>
<name>A0A7W4W723_9GAMM</name>
<dbReference type="EMBL" id="JACHWY010000003">
    <property type="protein sequence ID" value="MBB3048595.1"/>
    <property type="molecule type" value="Genomic_DNA"/>
</dbReference>
<comment type="caution">
    <text evidence="1">The sequence shown here is derived from an EMBL/GenBank/DDBJ whole genome shotgun (WGS) entry which is preliminary data.</text>
</comment>
<dbReference type="AlphaFoldDB" id="A0A7W4W723"/>